<keyword evidence="2" id="KW-1185">Reference proteome</keyword>
<proteinExistence type="predicted"/>
<name>A0A7C9M5Z3_9DEIO</name>
<reference evidence="1 2" key="1">
    <citation type="submission" date="2019-12" db="EMBL/GenBank/DDBJ databases">
        <title>Deinococcus sp. HMF7620 Genome sequencing and assembly.</title>
        <authorList>
            <person name="Kang H."/>
            <person name="Kim H."/>
            <person name="Joh K."/>
        </authorList>
    </citation>
    <scope>NUCLEOTIDE SEQUENCE [LARGE SCALE GENOMIC DNA]</scope>
    <source>
        <strain evidence="1 2">HMF7620</strain>
    </source>
</reference>
<comment type="caution">
    <text evidence="1">The sequence shown here is derived from an EMBL/GenBank/DDBJ whole genome shotgun (WGS) entry which is preliminary data.</text>
</comment>
<evidence type="ECO:0000313" key="1">
    <source>
        <dbReference type="EMBL" id="MVN85159.1"/>
    </source>
</evidence>
<organism evidence="1 2">
    <name type="scientific">Deinococcus arboris</name>
    <dbReference type="NCBI Taxonomy" id="2682977"/>
    <lineage>
        <taxon>Bacteria</taxon>
        <taxon>Thermotogati</taxon>
        <taxon>Deinococcota</taxon>
        <taxon>Deinococci</taxon>
        <taxon>Deinococcales</taxon>
        <taxon>Deinococcaceae</taxon>
        <taxon>Deinococcus</taxon>
    </lineage>
</organism>
<dbReference type="AlphaFoldDB" id="A0A7C9M5Z3"/>
<sequence length="156" mass="17645">MTSQKSKPLSELEDSPRYLRVIKQIEGVILISAQRKRHDIVDSDACDCLMVANINNESVYLESAIFEPMHLGKVFANALPIGKIIDRSSEGYIFEPGSIDDLFSVIYGSVEEQTMGSELGVGVLIRLYTKNRKVQFRFGIYRTKKASRTLFEVFCN</sequence>
<protein>
    <submittedName>
        <fullName evidence="1">Uncharacterized protein</fullName>
    </submittedName>
</protein>
<dbReference type="Proteomes" id="UP000483286">
    <property type="component" value="Unassembled WGS sequence"/>
</dbReference>
<accession>A0A7C9M5Z3</accession>
<dbReference type="EMBL" id="WQLB01000001">
    <property type="protein sequence ID" value="MVN85159.1"/>
    <property type="molecule type" value="Genomic_DNA"/>
</dbReference>
<gene>
    <name evidence="1" type="ORF">GO986_00030</name>
</gene>
<dbReference type="RefSeq" id="WP_157457190.1">
    <property type="nucleotide sequence ID" value="NZ_WQLB01000001.1"/>
</dbReference>
<evidence type="ECO:0000313" key="2">
    <source>
        <dbReference type="Proteomes" id="UP000483286"/>
    </source>
</evidence>